<sequence length="289" mass="32558">MCSTCGSGFTREEARTGIAKSGLQRLLRVNVIPARLALQAVARLRPIDDRRLARSLHHHPVAGQRQRSFEQRRGVQVITDQGPEHTHFLFHQRALVAVREHRVEVNDLRGFAFPGTHTLDGVAGQQPHAPDNRPHFFIHAGPRQAIFQQRGNQRLALDEGHLAAQAGQHERILAQPRRGIQHLRSHPLSDAHRLGNHLPVAAAKLAPMRGLAFDEVHPHRPRRLRAQLLNLQTINAHLHGKPGSIVLQRQLKALCPHSGLRLEFSRQRLDPDTCALLFHHSHLEIEPSH</sequence>
<dbReference type="EMBL" id="OPYN01000070">
    <property type="protein sequence ID" value="SPO59770.1"/>
    <property type="molecule type" value="Genomic_DNA"/>
</dbReference>
<evidence type="ECO:0000313" key="1">
    <source>
        <dbReference type="EMBL" id="SPO59770.1"/>
    </source>
</evidence>
<reference evidence="1 2" key="1">
    <citation type="submission" date="2018-02" db="EMBL/GenBank/DDBJ databases">
        <authorList>
            <person name="Dubost A."/>
        </authorList>
    </citation>
    <scope>NUCLEOTIDE SEQUENCE [LARGE SCALE GENOMIC DNA]</scope>
    <source>
        <strain evidence="2">JV551A3</strain>
    </source>
</reference>
<comment type="caution">
    <text evidence="1">The sequence shown here is derived from an EMBL/GenBank/DDBJ whole genome shotgun (WGS) entry which is preliminary data.</text>
</comment>
<accession>A0AAQ1SSC1</accession>
<keyword evidence="2" id="KW-1185">Reference proteome</keyword>
<dbReference type="AlphaFoldDB" id="A0AAQ1SSC1"/>
<protein>
    <submittedName>
        <fullName evidence="1">Uncharacterized protein</fullName>
    </submittedName>
</protein>
<dbReference type="Proteomes" id="UP000294335">
    <property type="component" value="Unassembled WGS sequence"/>
</dbReference>
<proteinExistence type="predicted"/>
<evidence type="ECO:0000313" key="2">
    <source>
        <dbReference type="Proteomes" id="UP000294335"/>
    </source>
</evidence>
<organism evidence="1 2">
    <name type="scientific">Pseudomonas inefficax</name>
    <dbReference type="NCBI Taxonomy" id="2078786"/>
    <lineage>
        <taxon>Bacteria</taxon>
        <taxon>Pseudomonadati</taxon>
        <taxon>Pseudomonadota</taxon>
        <taxon>Gammaproteobacteria</taxon>
        <taxon>Pseudomonadales</taxon>
        <taxon>Pseudomonadaceae</taxon>
        <taxon>Pseudomonas</taxon>
    </lineage>
</organism>
<name>A0AAQ1SSC1_9PSED</name>
<gene>
    <name evidence="1" type="ORF">JV551A3_V1_700042</name>
</gene>